<evidence type="ECO:0000313" key="2">
    <source>
        <dbReference type="Proteomes" id="UP000324222"/>
    </source>
</evidence>
<proteinExistence type="predicted"/>
<evidence type="ECO:0000313" key="1">
    <source>
        <dbReference type="EMBL" id="MPC73178.1"/>
    </source>
</evidence>
<name>A0A5B7HWV9_PORTR</name>
<sequence>MCRAGRHARMLCGPSASRFSATTTLSAILASWEHSVSSRGGRCGQG</sequence>
<dbReference type="EMBL" id="VSRR010036243">
    <property type="protein sequence ID" value="MPC73178.1"/>
    <property type="molecule type" value="Genomic_DNA"/>
</dbReference>
<keyword evidence="2" id="KW-1185">Reference proteome</keyword>
<gene>
    <name evidence="1" type="ORF">E2C01_067496</name>
</gene>
<accession>A0A5B7HWV9</accession>
<protein>
    <submittedName>
        <fullName evidence="1">Uncharacterized protein</fullName>
    </submittedName>
</protein>
<dbReference type="AlphaFoldDB" id="A0A5B7HWV9"/>
<reference evidence="1 2" key="1">
    <citation type="submission" date="2019-05" db="EMBL/GenBank/DDBJ databases">
        <title>Another draft genome of Portunus trituberculatus and its Hox gene families provides insights of decapod evolution.</title>
        <authorList>
            <person name="Jeong J.-H."/>
            <person name="Song I."/>
            <person name="Kim S."/>
            <person name="Choi T."/>
            <person name="Kim D."/>
            <person name="Ryu S."/>
            <person name="Kim W."/>
        </authorList>
    </citation>
    <scope>NUCLEOTIDE SEQUENCE [LARGE SCALE GENOMIC DNA]</scope>
    <source>
        <tissue evidence="1">Muscle</tissue>
    </source>
</reference>
<comment type="caution">
    <text evidence="1">The sequence shown here is derived from an EMBL/GenBank/DDBJ whole genome shotgun (WGS) entry which is preliminary data.</text>
</comment>
<dbReference type="Proteomes" id="UP000324222">
    <property type="component" value="Unassembled WGS sequence"/>
</dbReference>
<organism evidence="1 2">
    <name type="scientific">Portunus trituberculatus</name>
    <name type="common">Swimming crab</name>
    <name type="synonym">Neptunus trituberculatus</name>
    <dbReference type="NCBI Taxonomy" id="210409"/>
    <lineage>
        <taxon>Eukaryota</taxon>
        <taxon>Metazoa</taxon>
        <taxon>Ecdysozoa</taxon>
        <taxon>Arthropoda</taxon>
        <taxon>Crustacea</taxon>
        <taxon>Multicrustacea</taxon>
        <taxon>Malacostraca</taxon>
        <taxon>Eumalacostraca</taxon>
        <taxon>Eucarida</taxon>
        <taxon>Decapoda</taxon>
        <taxon>Pleocyemata</taxon>
        <taxon>Brachyura</taxon>
        <taxon>Eubrachyura</taxon>
        <taxon>Portunoidea</taxon>
        <taxon>Portunidae</taxon>
        <taxon>Portuninae</taxon>
        <taxon>Portunus</taxon>
    </lineage>
</organism>